<evidence type="ECO:0000313" key="1">
    <source>
        <dbReference type="EMBL" id="WOX56714.1"/>
    </source>
</evidence>
<accession>A0ABD8AB27</accession>
<sequence>MWNRLAPALSEAAVPVWKFDYTPVQDAGTKTIALALRDCIRTKREETGYDGPIDIVCHSLGTCIARYLLEVLDGNRREEQVRLLVGIGPPNNGSAMAELFNDPDRGPEVIRRLAGVFVPEDYAPDDDTMVQEFRPGSRIVAALRAAGTRNDIAYRVILGANLTAAPAFFPAFDGKTWEFAPGGGWRATYAGDGIVPHSDSCLPGAAVDVLPKDPANLVRNPEHYCHTRLPRNPEVVARVREYLTASAGPAAQTPPRR</sequence>
<dbReference type="EMBL" id="CP137641">
    <property type="protein sequence ID" value="WOX56714.1"/>
    <property type="molecule type" value="Genomic_DNA"/>
</dbReference>
<name>A0ABD8AB27_9EURY</name>
<proteinExistence type="predicted"/>
<protein>
    <submittedName>
        <fullName evidence="1">Acetyltransferase</fullName>
    </submittedName>
</protein>
<dbReference type="AlphaFoldDB" id="A0ABD8AB27"/>
<reference evidence="1 2" key="1">
    <citation type="submission" date="2023-10" db="EMBL/GenBank/DDBJ databases">
        <title>The complete genome sequence of Methanoculleus palmolei DSM 4273.</title>
        <authorList>
            <person name="Lai S.-J."/>
            <person name="You Y.-T."/>
            <person name="Chen S.-C."/>
        </authorList>
    </citation>
    <scope>NUCLEOTIDE SEQUENCE [LARGE SCALE GENOMIC DNA]</scope>
    <source>
        <strain evidence="1 2">DSM 4273</strain>
    </source>
</reference>
<dbReference type="PANTHER" id="PTHR37946">
    <property type="entry name" value="SLL1969 PROTEIN"/>
    <property type="match status" value="1"/>
</dbReference>
<dbReference type="Gene3D" id="3.40.50.1820">
    <property type="entry name" value="alpha/beta hydrolase"/>
    <property type="match status" value="1"/>
</dbReference>
<dbReference type="InterPro" id="IPR029058">
    <property type="entry name" value="AB_hydrolase_fold"/>
</dbReference>
<gene>
    <name evidence="1" type="ORF">R6Y95_06360</name>
</gene>
<evidence type="ECO:0000313" key="2">
    <source>
        <dbReference type="Proteomes" id="UP001626603"/>
    </source>
</evidence>
<keyword evidence="2" id="KW-1185">Reference proteome</keyword>
<dbReference type="Proteomes" id="UP001626603">
    <property type="component" value="Chromosome"/>
</dbReference>
<dbReference type="SUPFAM" id="SSF53474">
    <property type="entry name" value="alpha/beta-Hydrolases"/>
    <property type="match status" value="1"/>
</dbReference>
<dbReference type="PANTHER" id="PTHR37946:SF1">
    <property type="entry name" value="SLL1969 PROTEIN"/>
    <property type="match status" value="1"/>
</dbReference>
<organism evidence="1 2">
    <name type="scientific">Methanoculleus palmolei</name>
    <dbReference type="NCBI Taxonomy" id="72612"/>
    <lineage>
        <taxon>Archaea</taxon>
        <taxon>Methanobacteriati</taxon>
        <taxon>Methanobacteriota</taxon>
        <taxon>Stenosarchaea group</taxon>
        <taxon>Methanomicrobia</taxon>
        <taxon>Methanomicrobiales</taxon>
        <taxon>Methanomicrobiaceae</taxon>
        <taxon>Methanoculleus</taxon>
    </lineage>
</organism>